<dbReference type="Pfam" id="PF19730">
    <property type="entry name" value="DUF6221"/>
    <property type="match status" value="1"/>
</dbReference>
<sequence length="138" mass="14962">MASIIDFLEARIAEDDAVARAAGTDALEWRSFSGSVQGGPFIEPDPEWAEEDDEAYGSVRIVYDEGAPSPAGASHIARWDPARVLAECAAKRAIAGLHKVGADQCDEHNAMFESIPCSTIRALAAVYKDHPDYQQEWA</sequence>
<dbReference type="RefSeq" id="YP_010655951.1">
    <property type="nucleotide sequence ID" value="NC_070833.1"/>
</dbReference>
<gene>
    <name evidence="1" type="primary">40</name>
    <name evidence="1" type="ORF">PBI_HESTIA_40</name>
</gene>
<dbReference type="KEGG" id="vg:77931823"/>
<organism evidence="1 2">
    <name type="scientific">Arthrobacter phage Hestia</name>
    <dbReference type="NCBI Taxonomy" id="2419609"/>
    <lineage>
        <taxon>Viruses</taxon>
        <taxon>Duplodnaviria</taxon>
        <taxon>Heunggongvirae</taxon>
        <taxon>Uroviricota</taxon>
        <taxon>Caudoviricetes</taxon>
        <taxon>Hestiavirus</taxon>
        <taxon>Hestiavirus hestia</taxon>
    </lineage>
</organism>
<protein>
    <submittedName>
        <fullName evidence="1">Uncharacterized protein</fullName>
    </submittedName>
</protein>
<evidence type="ECO:0000313" key="2">
    <source>
        <dbReference type="Proteomes" id="UP000270301"/>
    </source>
</evidence>
<accession>A0A3G3M4E2</accession>
<name>A0A3G3M4E2_9CAUD</name>
<dbReference type="InterPro" id="IPR046193">
    <property type="entry name" value="DUF6221"/>
</dbReference>
<dbReference type="Proteomes" id="UP000270301">
    <property type="component" value="Segment"/>
</dbReference>
<dbReference type="GeneID" id="77931823"/>
<evidence type="ECO:0000313" key="1">
    <source>
        <dbReference type="EMBL" id="AYR00918.1"/>
    </source>
</evidence>
<keyword evidence="2" id="KW-1185">Reference proteome</keyword>
<reference evidence="1 2" key="1">
    <citation type="submission" date="2018-09" db="EMBL/GenBank/DDBJ databases">
        <authorList>
            <person name="Ulbrich M.C."/>
            <person name="Stoner T.H."/>
            <person name="Garlena R.A."/>
            <person name="Russell D.A."/>
            <person name="Pope W.H."/>
            <person name="Jacobs-Sera D."/>
            <person name="Hatfull G.F."/>
        </authorList>
    </citation>
    <scope>NUCLEOTIDE SEQUENCE [LARGE SCALE GENOMIC DNA]</scope>
</reference>
<proteinExistence type="predicted"/>
<dbReference type="EMBL" id="MH910036">
    <property type="protein sequence ID" value="AYR00918.1"/>
    <property type="molecule type" value="Genomic_DNA"/>
</dbReference>